<evidence type="ECO:0000313" key="1">
    <source>
        <dbReference type="EMBL" id="EES51841.1"/>
    </source>
</evidence>
<organism evidence="1 2">
    <name type="scientific">Leptospirillum ferrodiazotrophum</name>
    <dbReference type="NCBI Taxonomy" id="412449"/>
    <lineage>
        <taxon>Bacteria</taxon>
        <taxon>Pseudomonadati</taxon>
        <taxon>Nitrospirota</taxon>
        <taxon>Nitrospiria</taxon>
        <taxon>Nitrospirales</taxon>
        <taxon>Nitrospiraceae</taxon>
        <taxon>Leptospirillum</taxon>
    </lineage>
</organism>
<proteinExistence type="predicted"/>
<dbReference type="Proteomes" id="UP000009374">
    <property type="component" value="Unassembled WGS sequence"/>
</dbReference>
<keyword evidence="2" id="KW-1185">Reference proteome</keyword>
<name>C6HZQ3_9BACT</name>
<gene>
    <name evidence="1" type="ORF">UBAL3_95450061a</name>
</gene>
<evidence type="ECO:0000313" key="2">
    <source>
        <dbReference type="Proteomes" id="UP000009374"/>
    </source>
</evidence>
<protein>
    <submittedName>
        <fullName evidence="1">Uncharacterized protein</fullName>
    </submittedName>
</protein>
<reference evidence="1 2" key="1">
    <citation type="journal article" date="2009" name="Appl. Environ. Microbiol.">
        <title>Community genomic and proteomic analyses of chemoautotrophic iron-oxidizing "Leptospirillum rubarum" (Group II) and "Leptospirillum ferrodiazotrophum" (Group III) bacteria in acid mine drainage biofilms.</title>
        <authorList>
            <person name="Goltsman D.S."/>
            <person name="Denef V.J."/>
            <person name="Singer S.W."/>
            <person name="VerBerkmoes N.C."/>
            <person name="Lefsrud M."/>
            <person name="Mueller R.S."/>
            <person name="Dick G.J."/>
            <person name="Sun C.L."/>
            <person name="Wheeler K.E."/>
            <person name="Zemla A."/>
            <person name="Baker B.J."/>
            <person name="Hauser L."/>
            <person name="Land M."/>
            <person name="Shah M.B."/>
            <person name="Thelen M.P."/>
            <person name="Hettich R.L."/>
            <person name="Banfield J.F."/>
        </authorList>
    </citation>
    <scope>NUCLEOTIDE SEQUENCE [LARGE SCALE GENOMIC DNA]</scope>
</reference>
<accession>C6HZQ3</accession>
<sequence>MNSEQSLQVNIAIMRAFVRIREMLSTHKELAFKLEELERKVGIHDPTIVQLIEAIRQLMELPAEKRNPIGFTTNEEG</sequence>
<dbReference type="AlphaFoldDB" id="C6HZQ3"/>
<dbReference type="EMBL" id="GG693884">
    <property type="protein sequence ID" value="EES51841.1"/>
    <property type="molecule type" value="Genomic_DNA"/>
</dbReference>